<dbReference type="InterPro" id="IPR011013">
    <property type="entry name" value="Gal_mutarotase_sf_dom"/>
</dbReference>
<reference evidence="5" key="1">
    <citation type="journal article" date="2014" name="Stand. Genomic Sci.">
        <title>Genome sequence of the exopolysaccharide-producing Salipiger mucosus type strain (DSM 16094(T)), a moderately halophilic member of the Roseobacter clade.</title>
        <authorList>
            <person name="Riedel T."/>
            <person name="Spring S."/>
            <person name="Fiebig A."/>
            <person name="Petersen J."/>
            <person name="Kyrpides N.C."/>
            <person name="Goker M."/>
            <person name="Klenk H.P."/>
        </authorList>
    </citation>
    <scope>NUCLEOTIDE SEQUENCE [LARGE SCALE GENOMIC DNA]</scope>
    <source>
        <strain evidence="5">DSM 16094</strain>
    </source>
</reference>
<name>S9SBT1_9RHOB</name>
<dbReference type="GO" id="GO:0006006">
    <property type="term" value="P:glucose metabolic process"/>
    <property type="evidence" value="ECO:0007669"/>
    <property type="project" value="TreeGrafter"/>
</dbReference>
<dbReference type="EC" id="5.1.3.3" evidence="4"/>
<dbReference type="OrthoDB" id="9779408at2"/>
<dbReference type="STRING" id="1123237.Salmuc_02288"/>
<protein>
    <submittedName>
        <fullName evidence="4">Aldose 1-epimerase</fullName>
        <ecNumber evidence="4">5.1.3.3</ecNumber>
    </submittedName>
</protein>
<dbReference type="AlphaFoldDB" id="S9SBT1"/>
<keyword evidence="3" id="KW-0119">Carbohydrate metabolism</keyword>
<evidence type="ECO:0000256" key="1">
    <source>
        <dbReference type="ARBA" id="ARBA00006206"/>
    </source>
</evidence>
<evidence type="ECO:0000313" key="4">
    <source>
        <dbReference type="EMBL" id="EPX83679.1"/>
    </source>
</evidence>
<evidence type="ECO:0000256" key="2">
    <source>
        <dbReference type="ARBA" id="ARBA00023235"/>
    </source>
</evidence>
<organism evidence="4 5">
    <name type="scientific">Salipiger mucosus DSM 16094</name>
    <dbReference type="NCBI Taxonomy" id="1123237"/>
    <lineage>
        <taxon>Bacteria</taxon>
        <taxon>Pseudomonadati</taxon>
        <taxon>Pseudomonadota</taxon>
        <taxon>Alphaproteobacteria</taxon>
        <taxon>Rhodobacterales</taxon>
        <taxon>Roseobacteraceae</taxon>
        <taxon>Salipiger</taxon>
    </lineage>
</organism>
<dbReference type="eggNOG" id="COG2017">
    <property type="taxonomic scope" value="Bacteria"/>
</dbReference>
<sequence length="334" mass="35919">MTSYGRVEHFGTDLYGDPVHLVRLRGGGTEAAVMTWGASLQDLRRDGVPHSLVLGSPDFEAYLGPMTHFGAIAGPVANRIAGGRAPLDGRVLELERNENGRTTLHGGSRGTSRSNWVLEGHDGHSCRMSIRVADGTCGFPGNLDLSVTYSLDSVGALWVEIEGHTDAPGFCSPAHHAYWTLDGREDISEHLLTVAADSYLPVDADKIPLDPAPVAGTRFDFRTPRAITAPGEEGLDHNFCLRETEGLHPVCTLTAGGLQLDVTSTEPGLQVYDAGAMSTAPRTGHGGLPYGPLAGVALEPQRWPDAPNRSGFPPVVLRPGETYFQRSRFYIHEY</sequence>
<gene>
    <name evidence="4" type="ORF">Salmuc_02288</name>
</gene>
<dbReference type="Pfam" id="PF01263">
    <property type="entry name" value="Aldose_epim"/>
    <property type="match status" value="1"/>
</dbReference>
<dbReference type="GO" id="GO:0033499">
    <property type="term" value="P:galactose catabolic process via UDP-galactose, Leloir pathway"/>
    <property type="evidence" value="ECO:0007669"/>
    <property type="project" value="TreeGrafter"/>
</dbReference>
<dbReference type="GO" id="GO:0030246">
    <property type="term" value="F:carbohydrate binding"/>
    <property type="evidence" value="ECO:0007669"/>
    <property type="project" value="InterPro"/>
</dbReference>
<evidence type="ECO:0000256" key="3">
    <source>
        <dbReference type="ARBA" id="ARBA00023277"/>
    </source>
</evidence>
<keyword evidence="2 4" id="KW-0413">Isomerase</keyword>
<accession>S9SBT1</accession>
<dbReference type="PANTHER" id="PTHR10091">
    <property type="entry name" value="ALDOSE-1-EPIMERASE"/>
    <property type="match status" value="1"/>
</dbReference>
<dbReference type="Proteomes" id="UP000015347">
    <property type="component" value="Unassembled WGS sequence"/>
</dbReference>
<dbReference type="EMBL" id="APVH01000015">
    <property type="protein sequence ID" value="EPX83679.1"/>
    <property type="molecule type" value="Genomic_DNA"/>
</dbReference>
<keyword evidence="5" id="KW-1185">Reference proteome</keyword>
<dbReference type="GO" id="GO:0004034">
    <property type="term" value="F:aldose 1-epimerase activity"/>
    <property type="evidence" value="ECO:0007669"/>
    <property type="project" value="UniProtKB-EC"/>
</dbReference>
<dbReference type="CDD" id="cd09019">
    <property type="entry name" value="galactose_mutarotase_like"/>
    <property type="match status" value="1"/>
</dbReference>
<dbReference type="HOGENOM" id="CLU_031753_1_0_5"/>
<dbReference type="Gene3D" id="2.70.98.10">
    <property type="match status" value="1"/>
</dbReference>
<dbReference type="PANTHER" id="PTHR10091:SF49">
    <property type="entry name" value="ALDOSE 1-EPIMERASE"/>
    <property type="match status" value="1"/>
</dbReference>
<comment type="caution">
    <text evidence="4">The sequence shown here is derived from an EMBL/GenBank/DDBJ whole genome shotgun (WGS) entry which is preliminary data.</text>
</comment>
<proteinExistence type="inferred from homology"/>
<dbReference type="InterPro" id="IPR008183">
    <property type="entry name" value="Aldose_1/G6P_1-epimerase"/>
</dbReference>
<dbReference type="InterPro" id="IPR014718">
    <property type="entry name" value="GH-type_carb-bd"/>
</dbReference>
<dbReference type="RefSeq" id="WP_020040353.1">
    <property type="nucleotide sequence ID" value="NZ_KE557274.1"/>
</dbReference>
<evidence type="ECO:0000313" key="5">
    <source>
        <dbReference type="Proteomes" id="UP000015347"/>
    </source>
</evidence>
<comment type="similarity">
    <text evidence="1">Belongs to the aldose epimerase family.</text>
</comment>
<dbReference type="SUPFAM" id="SSF74650">
    <property type="entry name" value="Galactose mutarotase-like"/>
    <property type="match status" value="1"/>
</dbReference>
<dbReference type="InterPro" id="IPR047215">
    <property type="entry name" value="Galactose_mutarotase-like"/>
</dbReference>